<dbReference type="STRING" id="69960.SAMN05421720_10285"/>
<evidence type="ECO:0000313" key="3">
    <source>
        <dbReference type="Proteomes" id="UP000199412"/>
    </source>
</evidence>
<dbReference type="Proteomes" id="UP000199412">
    <property type="component" value="Unassembled WGS sequence"/>
</dbReference>
<name>A0A1G6YRQ1_9PROT</name>
<dbReference type="RefSeq" id="WP_176793342.1">
    <property type="nucleotide sequence ID" value="NZ_FNAP01000002.1"/>
</dbReference>
<evidence type="ECO:0000256" key="1">
    <source>
        <dbReference type="SAM" id="Phobius"/>
    </source>
</evidence>
<keyword evidence="1" id="KW-0812">Transmembrane</keyword>
<evidence type="ECO:0000313" key="2">
    <source>
        <dbReference type="EMBL" id="SDD92335.1"/>
    </source>
</evidence>
<keyword evidence="3" id="KW-1185">Reference proteome</keyword>
<gene>
    <name evidence="2" type="ORF">SAMN05421720_10285</name>
</gene>
<keyword evidence="1" id="KW-0472">Membrane</keyword>
<feature type="transmembrane region" description="Helical" evidence="1">
    <location>
        <begin position="686"/>
        <end position="710"/>
    </location>
</feature>
<protein>
    <submittedName>
        <fullName evidence="2">Uncharacterized protein</fullName>
    </submittedName>
</protein>
<organism evidence="2 3">
    <name type="scientific">Rhodospira trueperi</name>
    <dbReference type="NCBI Taxonomy" id="69960"/>
    <lineage>
        <taxon>Bacteria</taxon>
        <taxon>Pseudomonadati</taxon>
        <taxon>Pseudomonadota</taxon>
        <taxon>Alphaproteobacteria</taxon>
        <taxon>Rhodospirillales</taxon>
        <taxon>Rhodospirillaceae</taxon>
        <taxon>Rhodospira</taxon>
    </lineage>
</organism>
<dbReference type="AlphaFoldDB" id="A0A1G6YRQ1"/>
<proteinExistence type="predicted"/>
<keyword evidence="1" id="KW-1133">Transmembrane helix</keyword>
<sequence>MGTMPYSLWPQERTLVEAARQGEAWYGKMLPPTPEQLADPDFVQTMPVIRAETIRALCLGLWDDVTVDPRGVEVWGARIEGELDLSFGTACCPLRLLHCHFADRPNFAEATLSVLVLSGSRLERGLLGDGLRVQGGLFCRNGFAAIREVRLLGAEIGGDLDFSGATLDGKDVAALSANRIVVRGGMFCREGFTATGGVRLPDSQIGGYLDFTGAKLDGGNDPVLAADGASISGAFYCRDRFSATGAVSFRNAEVGGDLSFSNANISAHQGSAVIGIRARILGDVNCEELAAIGELDLLGIAIEGDLNLEGARLDGKDRYALRIEMAKVKNRLLCRNNFQARGAISLSDSEIGAYASFTDSTLRTNGREGIHRDSIHANRCNFMSNVFARGSFDIAGNASLVGVRVSAVFDWRPNNWEGRLNLAHAHVGQWYDNWTGSDWGCDGGPSINLTDFRYDGFLDETERTDAPSRIRWIQAALGDDFKPGPYEVLAQVLRRSGDDRGARDVLREKARHRVRHLAREDEARGKSRSSRLERLRAGLLPANLRRLWGTILDLSTGHGYRPWRGVIGLLGFLALGGVVFSANAPTPAGGPGILKPAVPVTIMQGLARATEDTAGGRTALPPEKWDKADTHAIHYVLPPEYTPFNAFWYSLDTLIPLISLGQERAWHPSPIGETWAEDPRGWAVLIYLYAHILMGWFLSTLTVVALTGLIKRDPDAP</sequence>
<dbReference type="EMBL" id="FNAP01000002">
    <property type="protein sequence ID" value="SDD92335.1"/>
    <property type="molecule type" value="Genomic_DNA"/>
</dbReference>
<accession>A0A1G6YRQ1</accession>
<reference evidence="2 3" key="1">
    <citation type="submission" date="2016-10" db="EMBL/GenBank/DDBJ databases">
        <authorList>
            <person name="de Groot N.N."/>
        </authorList>
    </citation>
    <scope>NUCLEOTIDE SEQUENCE [LARGE SCALE GENOMIC DNA]</scope>
    <source>
        <strain evidence="2 3">ATCC 700224</strain>
    </source>
</reference>